<evidence type="ECO:0000259" key="9">
    <source>
        <dbReference type="Pfam" id="PF25019"/>
    </source>
</evidence>
<keyword evidence="5" id="KW-0067">ATP-binding</keyword>
<sequence length="894" mass="100852">MAAALVGGAFLSASLQVLFDRLASREVVKFIRGHELDDALLKKLKRKLLTVHAVLNDAEAKQITNPAVKEWMDELKVVVYDAEDVLDEIATEDLRCKIEAADTLTSMSTWVHPPLDIQSINSRVEEIIGRLNDIAQDRDVLGLKEGVGEKLAQRWPSTSLVDESLVYGRDQIKEEMVQLLLSDNERSTDAMGAISIVGMGGTGKTTLAQLLYNDQRVKEHFEIKAWVCVSEEFDPIRVTKTILEAINSSTSNTTDLNLLQGSKIIVTTRSTNVASAMRAVHTRCLGGLSSEDARSLFKKLAFENGDSSGHPQLEAIGEKIVHKCQGLPLAIKAMGSLLHSKVEAREWDDVLNSEIWDLPTDAVLPALRLSYYYLPSHLKRCFSYCSIFPKDYEVVKEKLVLLWMAEGLLEQPKTKKRLEEMENLINLRYLDIHLTFGERDASGICKLKNLQSLSTFIVGQNGGLRLGALRELSGSLVISNLENVVCDRDALEANMKDKKYLDKLKFEWEYYENTDWFKLSRLGRRSFILQSVDPGASELRGEFPRLQELCISECPKLTGKLPKQLRSLKKLESLVVSCLWVPSELLKSVDGKCYISQLEELPPRIQTLRIRECDSIEWVLEEGMLQGSTCLLQHLHIRSCRFSRPLHSVGLSTTLKSLDMWKCTSRLEFLSISISEGDPTSLNCLKIRKCPDLVYIELPALESARYEISRCRKLKLLAHTHSSLQGLRLASLTKFKINDGCRDMESFPNESLLPSTLTSLEIERLPNLKSLDSNGLRHLTSLTTLYISNCPKFQSFGEEGLQHLTSLEKLEMVFLPVLESLREVGLQHLTSLKELSISYCHHLQCLTKERLPNSLSRLKIKSCPLLEHGCQFEKGQDWEYIAHIPRIVIGGVLY</sequence>
<organism evidence="10 11">
    <name type="scientific">Vitis vinifera</name>
    <name type="common">Grape</name>
    <dbReference type="NCBI Taxonomy" id="29760"/>
    <lineage>
        <taxon>Eukaryota</taxon>
        <taxon>Viridiplantae</taxon>
        <taxon>Streptophyta</taxon>
        <taxon>Embryophyta</taxon>
        <taxon>Tracheophyta</taxon>
        <taxon>Spermatophyta</taxon>
        <taxon>Magnoliopsida</taxon>
        <taxon>eudicotyledons</taxon>
        <taxon>Gunneridae</taxon>
        <taxon>Pentapetalae</taxon>
        <taxon>rosids</taxon>
        <taxon>Vitales</taxon>
        <taxon>Vitaceae</taxon>
        <taxon>Viteae</taxon>
        <taxon>Vitis</taxon>
    </lineage>
</organism>
<dbReference type="InterPro" id="IPR058922">
    <property type="entry name" value="WHD_DRP"/>
</dbReference>
<dbReference type="Gene3D" id="3.80.10.10">
    <property type="entry name" value="Ribonuclease Inhibitor"/>
    <property type="match status" value="3"/>
</dbReference>
<dbReference type="EMBL" id="QGNW01002178">
    <property type="protein sequence ID" value="RVW24184.1"/>
    <property type="molecule type" value="Genomic_DNA"/>
</dbReference>
<accession>A0A438CLU6</accession>
<evidence type="ECO:0000256" key="3">
    <source>
        <dbReference type="ARBA" id="ARBA00022741"/>
    </source>
</evidence>
<protein>
    <submittedName>
        <fullName evidence="10">Putative disease resistance RPP13-like protein 1</fullName>
    </submittedName>
</protein>
<dbReference type="Gene3D" id="1.10.8.430">
    <property type="entry name" value="Helical domain of apoptotic protease-activating factors"/>
    <property type="match status" value="1"/>
</dbReference>
<evidence type="ECO:0000259" key="8">
    <source>
        <dbReference type="Pfam" id="PF23559"/>
    </source>
</evidence>
<dbReference type="Pfam" id="PF25019">
    <property type="entry name" value="LRR_R13L1-DRL21"/>
    <property type="match status" value="1"/>
</dbReference>
<dbReference type="InterPro" id="IPR002182">
    <property type="entry name" value="NB-ARC"/>
</dbReference>
<keyword evidence="3" id="KW-0547">Nucleotide-binding</keyword>
<dbReference type="GO" id="GO:0051707">
    <property type="term" value="P:response to other organism"/>
    <property type="evidence" value="ECO:0007669"/>
    <property type="project" value="UniProtKB-ARBA"/>
</dbReference>
<dbReference type="InterPro" id="IPR027417">
    <property type="entry name" value="P-loop_NTPase"/>
</dbReference>
<proteinExistence type="predicted"/>
<dbReference type="PANTHER" id="PTHR36766">
    <property type="entry name" value="PLANT BROAD-SPECTRUM MILDEW RESISTANCE PROTEIN RPW8"/>
    <property type="match status" value="1"/>
</dbReference>
<dbReference type="SUPFAM" id="SSF52058">
    <property type="entry name" value="L domain-like"/>
    <property type="match status" value="1"/>
</dbReference>
<dbReference type="Pfam" id="PF00931">
    <property type="entry name" value="NB-ARC"/>
    <property type="match status" value="1"/>
</dbReference>
<reference evidence="10 11" key="1">
    <citation type="journal article" date="2018" name="PLoS Genet.">
        <title>Population sequencing reveals clonal diversity and ancestral inbreeding in the grapevine cultivar Chardonnay.</title>
        <authorList>
            <person name="Roach M.J."/>
            <person name="Johnson D.L."/>
            <person name="Bohlmann J."/>
            <person name="van Vuuren H.J."/>
            <person name="Jones S.J."/>
            <person name="Pretorius I.S."/>
            <person name="Schmidt S.A."/>
            <person name="Borneman A.R."/>
        </authorList>
    </citation>
    <scope>NUCLEOTIDE SEQUENCE [LARGE SCALE GENOMIC DNA]</scope>
    <source>
        <strain evidence="11">cv. Chardonnay</strain>
        <tissue evidence="10">Leaf</tissue>
    </source>
</reference>
<evidence type="ECO:0000256" key="1">
    <source>
        <dbReference type="ARBA" id="ARBA00022614"/>
    </source>
</evidence>
<dbReference type="Gene3D" id="1.10.10.10">
    <property type="entry name" value="Winged helix-like DNA-binding domain superfamily/Winged helix DNA-binding domain"/>
    <property type="match status" value="1"/>
</dbReference>
<evidence type="ECO:0000313" key="11">
    <source>
        <dbReference type="Proteomes" id="UP000288805"/>
    </source>
</evidence>
<dbReference type="SUPFAM" id="SSF52047">
    <property type="entry name" value="RNI-like"/>
    <property type="match status" value="1"/>
</dbReference>
<dbReference type="AlphaFoldDB" id="A0A438CLU6"/>
<dbReference type="InterPro" id="IPR042197">
    <property type="entry name" value="Apaf_helical"/>
</dbReference>
<evidence type="ECO:0000259" key="6">
    <source>
        <dbReference type="Pfam" id="PF00931"/>
    </source>
</evidence>
<evidence type="ECO:0000259" key="7">
    <source>
        <dbReference type="Pfam" id="PF18052"/>
    </source>
</evidence>
<dbReference type="InterPro" id="IPR036388">
    <property type="entry name" value="WH-like_DNA-bd_sf"/>
</dbReference>
<dbReference type="GO" id="GO:0006952">
    <property type="term" value="P:defense response"/>
    <property type="evidence" value="ECO:0007669"/>
    <property type="project" value="UniProtKB-KW"/>
</dbReference>
<dbReference type="InterPro" id="IPR038005">
    <property type="entry name" value="RX-like_CC"/>
</dbReference>
<feature type="domain" description="Disease resistance N-terminal" evidence="7">
    <location>
        <begin position="10"/>
        <end position="97"/>
    </location>
</feature>
<dbReference type="Gene3D" id="3.40.50.300">
    <property type="entry name" value="P-loop containing nucleotide triphosphate hydrolases"/>
    <property type="match status" value="1"/>
</dbReference>
<feature type="domain" description="NB-ARC" evidence="6">
    <location>
        <begin position="173"/>
        <end position="252"/>
    </location>
</feature>
<keyword evidence="1" id="KW-0433">Leucine-rich repeat</keyword>
<dbReference type="PANTHER" id="PTHR36766:SF40">
    <property type="entry name" value="DISEASE RESISTANCE PROTEIN RGA3"/>
    <property type="match status" value="1"/>
</dbReference>
<comment type="caution">
    <text evidence="10">The sequence shown here is derived from an EMBL/GenBank/DDBJ whole genome shotgun (WGS) entry which is preliminary data.</text>
</comment>
<evidence type="ECO:0000313" key="10">
    <source>
        <dbReference type="EMBL" id="RVW24184.1"/>
    </source>
</evidence>
<keyword evidence="2" id="KW-0677">Repeat</keyword>
<dbReference type="InterPro" id="IPR032675">
    <property type="entry name" value="LRR_dom_sf"/>
</dbReference>
<dbReference type="Gene3D" id="1.20.5.4130">
    <property type="match status" value="1"/>
</dbReference>
<dbReference type="SUPFAM" id="SSF52540">
    <property type="entry name" value="P-loop containing nucleoside triphosphate hydrolases"/>
    <property type="match status" value="1"/>
</dbReference>
<name>A0A438CLU6_VITVI</name>
<dbReference type="GO" id="GO:0043531">
    <property type="term" value="F:ADP binding"/>
    <property type="evidence" value="ECO:0007669"/>
    <property type="project" value="InterPro"/>
</dbReference>
<dbReference type="InterPro" id="IPR041118">
    <property type="entry name" value="Rx_N"/>
</dbReference>
<feature type="domain" description="Disease resistance protein winged helix" evidence="8">
    <location>
        <begin position="387"/>
        <end position="421"/>
    </location>
</feature>
<dbReference type="Pfam" id="PF23559">
    <property type="entry name" value="WHD_DRP"/>
    <property type="match status" value="1"/>
</dbReference>
<dbReference type="GO" id="GO:0005524">
    <property type="term" value="F:ATP binding"/>
    <property type="evidence" value="ECO:0007669"/>
    <property type="project" value="UniProtKB-KW"/>
</dbReference>
<dbReference type="PRINTS" id="PR00364">
    <property type="entry name" value="DISEASERSIST"/>
</dbReference>
<dbReference type="InterPro" id="IPR056789">
    <property type="entry name" value="LRR_R13L1-DRL21"/>
</dbReference>
<gene>
    <name evidence="10" type="primary">RPPL1_207</name>
    <name evidence="10" type="ORF">CK203_087000</name>
</gene>
<dbReference type="Proteomes" id="UP000288805">
    <property type="component" value="Unassembled WGS sequence"/>
</dbReference>
<dbReference type="CDD" id="cd14798">
    <property type="entry name" value="RX-CC_like"/>
    <property type="match status" value="1"/>
</dbReference>
<evidence type="ECO:0000256" key="4">
    <source>
        <dbReference type="ARBA" id="ARBA00022821"/>
    </source>
</evidence>
<evidence type="ECO:0000256" key="2">
    <source>
        <dbReference type="ARBA" id="ARBA00022737"/>
    </source>
</evidence>
<evidence type="ECO:0000256" key="5">
    <source>
        <dbReference type="ARBA" id="ARBA00022840"/>
    </source>
</evidence>
<keyword evidence="4" id="KW-0611">Plant defense</keyword>
<feature type="domain" description="R13L1/DRL21-like LRR repeat region" evidence="9">
    <location>
        <begin position="466"/>
        <end position="512"/>
    </location>
</feature>
<dbReference type="Pfam" id="PF18052">
    <property type="entry name" value="Rx_N"/>
    <property type="match status" value="1"/>
</dbReference>